<evidence type="ECO:0000313" key="3">
    <source>
        <dbReference type="Proteomes" id="UP000630097"/>
    </source>
</evidence>
<feature type="compositionally biased region" description="Basic and acidic residues" evidence="1">
    <location>
        <begin position="184"/>
        <end position="203"/>
    </location>
</feature>
<keyword evidence="3" id="KW-1185">Reference proteome</keyword>
<protein>
    <submittedName>
        <fullName evidence="2">Uncharacterized protein</fullName>
    </submittedName>
</protein>
<evidence type="ECO:0000256" key="1">
    <source>
        <dbReference type="SAM" id="MobiDB-lite"/>
    </source>
</evidence>
<feature type="region of interest" description="Disordered" evidence="1">
    <location>
        <begin position="177"/>
        <end position="210"/>
    </location>
</feature>
<dbReference type="AlphaFoldDB" id="A0A8J3V8M7"/>
<organism evidence="2 3">
    <name type="scientific">Planotetraspora kaengkrachanensis</name>
    <dbReference type="NCBI Taxonomy" id="575193"/>
    <lineage>
        <taxon>Bacteria</taxon>
        <taxon>Bacillati</taxon>
        <taxon>Actinomycetota</taxon>
        <taxon>Actinomycetes</taxon>
        <taxon>Streptosporangiales</taxon>
        <taxon>Streptosporangiaceae</taxon>
        <taxon>Planotetraspora</taxon>
    </lineage>
</organism>
<feature type="compositionally biased region" description="Basic and acidic residues" evidence="1">
    <location>
        <begin position="27"/>
        <end position="36"/>
    </location>
</feature>
<feature type="compositionally biased region" description="Basic and acidic residues" evidence="1">
    <location>
        <begin position="1"/>
        <end position="13"/>
    </location>
</feature>
<sequence length="210" mass="22537">MLERPRRVPHLPEDGDLPDGRGAQDGGDDRGAKLEQPRAGQAGVPVPYENQEHRHQQARPPAGAQEQPPPAALFAGPAGPATGLRPDDSVAGVAPGAVGQYERRHQVDPGHEPGREEPQPGGSGQGAPQPGQVGRSGGEGRDGQRHHQDREHRNGARHLAGLRRLRVAAERRDLLRQPVPAGLFEDHQRGHREDLQREPDVHAGGRTAHG</sequence>
<feature type="region of interest" description="Disordered" evidence="1">
    <location>
        <begin position="1"/>
        <end position="161"/>
    </location>
</feature>
<dbReference type="Proteomes" id="UP000630097">
    <property type="component" value="Unassembled WGS sequence"/>
</dbReference>
<feature type="compositionally biased region" description="Basic and acidic residues" evidence="1">
    <location>
        <begin position="138"/>
        <end position="154"/>
    </location>
</feature>
<proteinExistence type="predicted"/>
<feature type="compositionally biased region" description="Basic and acidic residues" evidence="1">
    <location>
        <begin position="101"/>
        <end position="118"/>
    </location>
</feature>
<dbReference type="EMBL" id="BONV01000028">
    <property type="protein sequence ID" value="GIG82227.1"/>
    <property type="molecule type" value="Genomic_DNA"/>
</dbReference>
<feature type="compositionally biased region" description="Low complexity" evidence="1">
    <location>
        <begin position="58"/>
        <end position="81"/>
    </location>
</feature>
<accession>A0A8J3V8M7</accession>
<evidence type="ECO:0000313" key="2">
    <source>
        <dbReference type="EMBL" id="GIG82227.1"/>
    </source>
</evidence>
<name>A0A8J3V8M7_9ACTN</name>
<gene>
    <name evidence="2" type="ORF">Pka01_53540</name>
</gene>
<reference evidence="2 3" key="1">
    <citation type="submission" date="2021-01" db="EMBL/GenBank/DDBJ databases">
        <title>Whole genome shotgun sequence of Planotetraspora kaengkrachanensis NBRC 104272.</title>
        <authorList>
            <person name="Komaki H."/>
            <person name="Tamura T."/>
        </authorList>
    </citation>
    <scope>NUCLEOTIDE SEQUENCE [LARGE SCALE GENOMIC DNA]</scope>
    <source>
        <strain evidence="2 3">NBRC 104272</strain>
    </source>
</reference>
<comment type="caution">
    <text evidence="2">The sequence shown here is derived from an EMBL/GenBank/DDBJ whole genome shotgun (WGS) entry which is preliminary data.</text>
</comment>